<dbReference type="RefSeq" id="WP_023276928.1">
    <property type="nucleotide sequence ID" value="NZ_CP097562.1"/>
</dbReference>
<keyword evidence="2" id="KW-0813">Transport</keyword>
<sequence length="456" mass="50562">MMLQENKSFVKRKIVYPVKKLMPLMKESWKMSWPIIVMMVFEFIMSMTDIYIAGRFGKDVKAATGLASQVYSFFIMTGHALTIGAVSVLSRVFTSKDKEKFRSAVFTSVLSAFLFGIVICIIGITFSSKIATILNAPDEVKLYASALIKIYFLGIIFHITLINMNGVLRSCKRVTVTMGVMIFAAVLNVILLLYFYNFTDLGFKGIAVSTTISITSASIINMVIIYRIIKKTYTFSFPVLKQILSIGWPGGIVSLSWQFGGTALYAILGMLSYNSVEIMAAYATGLRIESAIFMPAFAFNMANAVIVGNLMGEKKFDEAYKSGFTTAFISIGVITIMIAVVLLNARSIAEFLEPNPLVVDEIIKYIYICMIAEPFIALNLAMTGALNGAGDTKATMFYAILNVWVLRLPLAYIFGIALGFHAAGIWWALNSGFFLHSALSTRRFISKKWQKIEIGK</sequence>
<dbReference type="InterPro" id="IPR050222">
    <property type="entry name" value="MATE_MdtK"/>
</dbReference>
<evidence type="ECO:0000313" key="11">
    <source>
        <dbReference type="Proteomes" id="UP000017429"/>
    </source>
</evidence>
<evidence type="ECO:0000256" key="5">
    <source>
        <dbReference type="ARBA" id="ARBA00022692"/>
    </source>
</evidence>
<dbReference type="PANTHER" id="PTHR43298:SF2">
    <property type="entry name" value="FMN_FAD EXPORTER YEEO-RELATED"/>
    <property type="match status" value="1"/>
</dbReference>
<keyword evidence="6" id="KW-1133">Transmembrane helix</keyword>
<organism evidence="10 11">
    <name type="scientific">Mucispirillum schaedleri ASF457</name>
    <dbReference type="NCBI Taxonomy" id="1379858"/>
    <lineage>
        <taxon>Bacteria</taxon>
        <taxon>Pseudomonadati</taxon>
        <taxon>Deferribacterota</taxon>
        <taxon>Deferribacteres</taxon>
        <taxon>Deferribacterales</taxon>
        <taxon>Mucispirillaceae</taxon>
        <taxon>Mucispirillum</taxon>
    </lineage>
</organism>
<dbReference type="KEGG" id="msch:N508_002182"/>
<evidence type="ECO:0000256" key="8">
    <source>
        <dbReference type="ARBA" id="ARBA00023136"/>
    </source>
</evidence>
<gene>
    <name evidence="10" type="primary">yeeO</name>
    <name evidence="10" type="ORF">N508_002182</name>
</gene>
<evidence type="ECO:0000256" key="2">
    <source>
        <dbReference type="ARBA" id="ARBA00022448"/>
    </source>
</evidence>
<dbReference type="GO" id="GO:0042910">
    <property type="term" value="F:xenobiotic transmembrane transporter activity"/>
    <property type="evidence" value="ECO:0007669"/>
    <property type="project" value="InterPro"/>
</dbReference>
<keyword evidence="3" id="KW-0050">Antiport</keyword>
<reference evidence="10" key="3">
    <citation type="submission" date="2022-06" db="EMBL/GenBank/DDBJ databases">
        <title>Resources to Facilitate Use of the Altered Schaedler Flora (ASF) Mouse Model to Study Microbiome Function.</title>
        <authorList>
            <person name="Proctor A."/>
            <person name="Parvinroo S."/>
            <person name="Richie T."/>
            <person name="Jia X."/>
            <person name="Lee S.T.M."/>
            <person name="Karp P.D."/>
            <person name="Paley S."/>
            <person name="Kostic A.D."/>
            <person name="Pierre J.F."/>
            <person name="Wannemuehler M.J."/>
            <person name="Phillips G.J."/>
        </authorList>
    </citation>
    <scope>NUCLEOTIDE SEQUENCE</scope>
    <source>
        <strain evidence="10">ASF457</strain>
    </source>
</reference>
<keyword evidence="5" id="KW-0812">Transmembrane</keyword>
<dbReference type="Proteomes" id="UP000017429">
    <property type="component" value="Chromosome"/>
</dbReference>
<dbReference type="GO" id="GO:0006811">
    <property type="term" value="P:monoatomic ion transport"/>
    <property type="evidence" value="ECO:0007669"/>
    <property type="project" value="UniProtKB-KW"/>
</dbReference>
<dbReference type="AlphaFoldDB" id="V2PWK3"/>
<keyword evidence="7" id="KW-0406">Ion transport</keyword>
<comment type="subcellular location">
    <subcellularLocation>
        <location evidence="1">Cell membrane</location>
        <topology evidence="1">Multi-pass membrane protein</topology>
    </subcellularLocation>
</comment>
<dbReference type="InterPro" id="IPR048279">
    <property type="entry name" value="MdtK-like"/>
</dbReference>
<evidence type="ECO:0000256" key="7">
    <source>
        <dbReference type="ARBA" id="ARBA00023065"/>
    </source>
</evidence>
<keyword evidence="8" id="KW-0472">Membrane</keyword>
<dbReference type="PIRSF" id="PIRSF006603">
    <property type="entry name" value="DinF"/>
    <property type="match status" value="1"/>
</dbReference>
<evidence type="ECO:0000256" key="1">
    <source>
        <dbReference type="ARBA" id="ARBA00004651"/>
    </source>
</evidence>
<dbReference type="PANTHER" id="PTHR43298">
    <property type="entry name" value="MULTIDRUG RESISTANCE PROTEIN NORM-RELATED"/>
    <property type="match status" value="1"/>
</dbReference>
<keyword evidence="11" id="KW-1185">Reference proteome</keyword>
<dbReference type="EMBL" id="CP097562">
    <property type="protein sequence ID" value="USF25087.1"/>
    <property type="molecule type" value="Genomic_DNA"/>
</dbReference>
<evidence type="ECO:0000256" key="6">
    <source>
        <dbReference type="ARBA" id="ARBA00022989"/>
    </source>
</evidence>
<evidence type="ECO:0000313" key="10">
    <source>
        <dbReference type="EMBL" id="USF25087.1"/>
    </source>
</evidence>
<dbReference type="Pfam" id="PF01554">
    <property type="entry name" value="MatE"/>
    <property type="match status" value="2"/>
</dbReference>
<dbReference type="InterPro" id="IPR002528">
    <property type="entry name" value="MATE_fam"/>
</dbReference>
<dbReference type="GO" id="GO:0015297">
    <property type="term" value="F:antiporter activity"/>
    <property type="evidence" value="ECO:0007669"/>
    <property type="project" value="UniProtKB-KW"/>
</dbReference>
<evidence type="ECO:0000256" key="4">
    <source>
        <dbReference type="ARBA" id="ARBA00022475"/>
    </source>
</evidence>
<reference evidence="10" key="2">
    <citation type="submission" date="2022-05" db="EMBL/GenBank/DDBJ databases">
        <authorList>
            <person name="Proctor A.L."/>
            <person name="Phillips G.J."/>
            <person name="Wannemuehler M.J."/>
        </authorList>
    </citation>
    <scope>NUCLEOTIDE SEQUENCE</scope>
    <source>
        <strain evidence="10">ASF457</strain>
    </source>
</reference>
<reference evidence="10" key="1">
    <citation type="journal article" date="2014" name="Genome Announc.">
        <title>Draft genome sequences of the altered schaedler flora, a defined bacterial community from gnotobiotic mice.</title>
        <authorList>
            <person name="Wannemuehler M.J."/>
            <person name="Overstreet A.M."/>
            <person name="Ward D.V."/>
            <person name="Phillips G.J."/>
        </authorList>
    </citation>
    <scope>NUCLEOTIDE SEQUENCE</scope>
    <source>
        <strain evidence="10">ASF457</strain>
    </source>
</reference>
<dbReference type="eggNOG" id="COG0534">
    <property type="taxonomic scope" value="Bacteria"/>
</dbReference>
<dbReference type="CDD" id="cd13137">
    <property type="entry name" value="MATE_NorM_like"/>
    <property type="match status" value="1"/>
</dbReference>
<evidence type="ECO:0000256" key="3">
    <source>
        <dbReference type="ARBA" id="ARBA00022449"/>
    </source>
</evidence>
<name>V2PWK3_9BACT</name>
<evidence type="ECO:0000256" key="9">
    <source>
        <dbReference type="ARBA" id="ARBA00031636"/>
    </source>
</evidence>
<dbReference type="GO" id="GO:0005886">
    <property type="term" value="C:plasma membrane"/>
    <property type="evidence" value="ECO:0007669"/>
    <property type="project" value="UniProtKB-SubCell"/>
</dbReference>
<dbReference type="NCBIfam" id="TIGR00797">
    <property type="entry name" value="matE"/>
    <property type="match status" value="1"/>
</dbReference>
<accession>V2PWK3</accession>
<keyword evidence="4" id="KW-1003">Cell membrane</keyword>
<proteinExistence type="predicted"/>
<protein>
    <recommendedName>
        <fullName evidence="9">Multidrug-efflux transporter</fullName>
    </recommendedName>
</protein>